<dbReference type="Proteomes" id="UP000648257">
    <property type="component" value="Unassembled WGS sequence"/>
</dbReference>
<comment type="caution">
    <text evidence="1">The sequence shown here is derived from an EMBL/GenBank/DDBJ whole genome shotgun (WGS) entry which is preliminary data.</text>
</comment>
<accession>A0ABR6X9V3</accession>
<sequence length="61" mass="7146">MNRRKPEFQTIDLSIWPMVDPLALSLEKREAFEKMCRAIGSYVAGKAVRVIRRPRQICLQK</sequence>
<organism evidence="1 2">
    <name type="scientific">Undibacterium seohonense</name>
    <dbReference type="NCBI Taxonomy" id="1344950"/>
    <lineage>
        <taxon>Bacteria</taxon>
        <taxon>Pseudomonadati</taxon>
        <taxon>Pseudomonadota</taxon>
        <taxon>Betaproteobacteria</taxon>
        <taxon>Burkholderiales</taxon>
        <taxon>Oxalobacteraceae</taxon>
        <taxon>Undibacterium</taxon>
    </lineage>
</organism>
<reference evidence="1 2" key="1">
    <citation type="submission" date="2020-08" db="EMBL/GenBank/DDBJ databases">
        <title>Novel species isolated from subtropical streams in China.</title>
        <authorList>
            <person name="Lu H."/>
        </authorList>
    </citation>
    <scope>NUCLEOTIDE SEQUENCE [LARGE SCALE GENOMIC DNA]</scope>
    <source>
        <strain evidence="1 2">KACC 16656</strain>
    </source>
</reference>
<evidence type="ECO:0000313" key="1">
    <source>
        <dbReference type="EMBL" id="MBC3809720.1"/>
    </source>
</evidence>
<gene>
    <name evidence="1" type="ORF">H8K52_20515</name>
</gene>
<name>A0ABR6X9V3_9BURK</name>
<proteinExistence type="predicted"/>
<evidence type="ECO:0000313" key="2">
    <source>
        <dbReference type="Proteomes" id="UP000648257"/>
    </source>
</evidence>
<protein>
    <submittedName>
        <fullName evidence="1">Uncharacterized protein</fullName>
    </submittedName>
</protein>
<dbReference type="EMBL" id="JACOFW010000059">
    <property type="protein sequence ID" value="MBC3809720.1"/>
    <property type="molecule type" value="Genomic_DNA"/>
</dbReference>
<dbReference type="RefSeq" id="WP_186924774.1">
    <property type="nucleotide sequence ID" value="NZ_JACOFW010000059.1"/>
</dbReference>
<keyword evidence="2" id="KW-1185">Reference proteome</keyword>